<evidence type="ECO:0000256" key="2">
    <source>
        <dbReference type="SAM" id="Phobius"/>
    </source>
</evidence>
<feature type="transmembrane region" description="Helical" evidence="2">
    <location>
        <begin position="153"/>
        <end position="176"/>
    </location>
</feature>
<accession>A0A7E4V9T8</accession>
<reference evidence="4" key="2">
    <citation type="submission" date="2020-10" db="UniProtKB">
        <authorList>
            <consortium name="WormBaseParasite"/>
        </authorList>
    </citation>
    <scope>IDENTIFICATION</scope>
</reference>
<organism evidence="3 4">
    <name type="scientific">Panagrellus redivivus</name>
    <name type="common">Microworm</name>
    <dbReference type="NCBI Taxonomy" id="6233"/>
    <lineage>
        <taxon>Eukaryota</taxon>
        <taxon>Metazoa</taxon>
        <taxon>Ecdysozoa</taxon>
        <taxon>Nematoda</taxon>
        <taxon>Chromadorea</taxon>
        <taxon>Rhabditida</taxon>
        <taxon>Tylenchina</taxon>
        <taxon>Panagrolaimomorpha</taxon>
        <taxon>Panagrolaimoidea</taxon>
        <taxon>Panagrolaimidae</taxon>
        <taxon>Panagrellus</taxon>
    </lineage>
</organism>
<dbReference type="WBParaSite" id="Pan_g17947.t1">
    <property type="protein sequence ID" value="Pan_g17947.t1"/>
    <property type="gene ID" value="Pan_g17947"/>
</dbReference>
<reference evidence="3" key="1">
    <citation type="journal article" date="2013" name="Genetics">
        <title>The draft genome and transcriptome of Panagrellus redivivus are shaped by the harsh demands of a free-living lifestyle.</title>
        <authorList>
            <person name="Srinivasan J."/>
            <person name="Dillman A.R."/>
            <person name="Macchietto M.G."/>
            <person name="Heikkinen L."/>
            <person name="Lakso M."/>
            <person name="Fracchia K.M."/>
            <person name="Antoshechkin I."/>
            <person name="Mortazavi A."/>
            <person name="Wong G."/>
            <person name="Sternberg P.W."/>
        </authorList>
    </citation>
    <scope>NUCLEOTIDE SEQUENCE [LARGE SCALE GENOMIC DNA]</scope>
    <source>
        <strain evidence="3">MT8872</strain>
    </source>
</reference>
<feature type="compositionally biased region" description="Acidic residues" evidence="1">
    <location>
        <begin position="66"/>
        <end position="87"/>
    </location>
</feature>
<evidence type="ECO:0000313" key="4">
    <source>
        <dbReference type="WBParaSite" id="Pan_g17947.t1"/>
    </source>
</evidence>
<keyword evidence="2" id="KW-0472">Membrane</keyword>
<keyword evidence="2" id="KW-1133">Transmembrane helix</keyword>
<proteinExistence type="predicted"/>
<dbReference type="AlphaFoldDB" id="A0A7E4V9T8"/>
<sequence length="204" mass="23120">MTTRDLNLIDGYVFKDVSSDNETDCDTDALACGDEDSIKNLQVVDGPKINAAGDSAILENEESFEELAEENVDDQEEFQNSDASTDEETARPLPKVTEAIIEEAEKHTFKSLTKEYEPFTIGLAFLATLHYALMVGGTAIFLYFKFFTGKWNFADYICCSIGVKAVLVETTVYILMWNAIIKRHGHTFEQIRRKRIDSYVKKRM</sequence>
<keyword evidence="2" id="KW-0812">Transmembrane</keyword>
<feature type="transmembrane region" description="Helical" evidence="2">
    <location>
        <begin position="119"/>
        <end position="147"/>
    </location>
</feature>
<feature type="region of interest" description="Disordered" evidence="1">
    <location>
        <begin position="66"/>
        <end position="91"/>
    </location>
</feature>
<protein>
    <submittedName>
        <fullName evidence="4">DUF3021 family protein</fullName>
    </submittedName>
</protein>
<dbReference type="Proteomes" id="UP000492821">
    <property type="component" value="Unassembled WGS sequence"/>
</dbReference>
<name>A0A7E4V9T8_PANRE</name>
<keyword evidence="3" id="KW-1185">Reference proteome</keyword>
<evidence type="ECO:0000313" key="3">
    <source>
        <dbReference type="Proteomes" id="UP000492821"/>
    </source>
</evidence>
<evidence type="ECO:0000256" key="1">
    <source>
        <dbReference type="SAM" id="MobiDB-lite"/>
    </source>
</evidence>